<evidence type="ECO:0000313" key="3">
    <source>
        <dbReference type="EMBL" id="VCV22122.1"/>
    </source>
</evidence>
<dbReference type="PANTHER" id="PTHR43581:SF2">
    <property type="entry name" value="EXCINUCLEASE ATPASE SUBUNIT"/>
    <property type="match status" value="1"/>
</dbReference>
<gene>
    <name evidence="3" type="ORF">RIL182_01998</name>
    <name evidence="2" type="ORF">ROSINTL182_09152</name>
</gene>
<dbReference type="EMBL" id="ABYJ02000255">
    <property type="protein sequence ID" value="EEU98947.1"/>
    <property type="molecule type" value="Genomic_DNA"/>
</dbReference>
<feature type="domain" description="ATPase AAA-type core" evidence="1">
    <location>
        <begin position="255"/>
        <end position="327"/>
    </location>
</feature>
<dbReference type="GeneID" id="61433261"/>
<dbReference type="AlphaFoldDB" id="C7GGT1"/>
<protein>
    <recommendedName>
        <fullName evidence="1">ATPase AAA-type core domain-containing protein</fullName>
    </recommendedName>
</protein>
<dbReference type="GO" id="GO:0016887">
    <property type="term" value="F:ATP hydrolysis activity"/>
    <property type="evidence" value="ECO:0007669"/>
    <property type="project" value="InterPro"/>
</dbReference>
<dbReference type="SUPFAM" id="SSF52540">
    <property type="entry name" value="P-loop containing nucleoside triphosphate hydrolases"/>
    <property type="match status" value="1"/>
</dbReference>
<dbReference type="RefSeq" id="WP_006859224.1">
    <property type="nucleotide sequence ID" value="NZ_GG692755.1"/>
</dbReference>
<dbReference type="PANTHER" id="PTHR43581">
    <property type="entry name" value="ATP/GTP PHOSPHATASE"/>
    <property type="match status" value="1"/>
</dbReference>
<dbReference type="InterPro" id="IPR027417">
    <property type="entry name" value="P-loop_NTPase"/>
</dbReference>
<evidence type="ECO:0000313" key="5">
    <source>
        <dbReference type="Proteomes" id="UP000294398"/>
    </source>
</evidence>
<reference evidence="3 5" key="2">
    <citation type="submission" date="2018-09" db="EMBL/GenBank/DDBJ databases">
        <authorList>
            <person name="Petit M.-A."/>
            <person name="Lossouarn J."/>
        </authorList>
    </citation>
    <scope>NUCLEOTIDE SEQUENCE [LARGE SCALE GENOMIC DNA]</scope>
    <source>
        <strain evidence="3 5">L1-82</strain>
    </source>
</reference>
<accession>C7GGT1</accession>
<dbReference type="Pfam" id="PF13304">
    <property type="entry name" value="AAA_21"/>
    <property type="match status" value="1"/>
</dbReference>
<sequence length="375" mass="43973">MLNVKLKWIEFENLRTGLKIERVVFNDDITLLVGLSGVGKTQILNAIEYSLKLAVNKNLRLEPYNTTLCFQIGEEVYVWSYRIQQDHTEDIFEPKEIKYFFAYEKLQNIKGDILMQRTPDTIQVTGYDKVPTPKKDESLLVQYSEDAFVKPIISEMLKLYPIEIEMDVRGAIAQESFNMFKAKIKESFKENEKQPFEKFSHLPVPLKIYITKEYYPQMYAQIFSAVKELFMEINSIDIVEDPDREIYMVAIDVYGKRLLQHEISNGMLKTIYYIVELITMSKNSLVLIDEFENGLGVNCIDVLAELLLGERRDLQFVITSHHPKIINQISNKKWKIIERDIATVKNFTAEEYGIMHSQHDAYFNLINRWEFEGKI</sequence>
<evidence type="ECO:0000313" key="2">
    <source>
        <dbReference type="EMBL" id="EEU98947.1"/>
    </source>
</evidence>
<dbReference type="GO" id="GO:0005524">
    <property type="term" value="F:ATP binding"/>
    <property type="evidence" value="ECO:0007669"/>
    <property type="project" value="InterPro"/>
</dbReference>
<dbReference type="EMBL" id="LR027880">
    <property type="protein sequence ID" value="VCV22122.1"/>
    <property type="molecule type" value="Genomic_DNA"/>
</dbReference>
<dbReference type="InterPro" id="IPR003959">
    <property type="entry name" value="ATPase_AAA_core"/>
</dbReference>
<dbReference type="Proteomes" id="UP000004828">
    <property type="component" value="Unassembled WGS sequence"/>
</dbReference>
<name>C7GGT1_9FIRM</name>
<dbReference type="HOGENOM" id="CLU_061728_0_0_9"/>
<organism evidence="2 4">
    <name type="scientific">Roseburia intestinalis L1-82</name>
    <dbReference type="NCBI Taxonomy" id="536231"/>
    <lineage>
        <taxon>Bacteria</taxon>
        <taxon>Bacillati</taxon>
        <taxon>Bacillota</taxon>
        <taxon>Clostridia</taxon>
        <taxon>Lachnospirales</taxon>
        <taxon>Lachnospiraceae</taxon>
        <taxon>Roseburia</taxon>
    </lineage>
</organism>
<dbReference type="InterPro" id="IPR051396">
    <property type="entry name" value="Bact_Antivir_Def_Nuclease"/>
</dbReference>
<reference evidence="2 4" key="1">
    <citation type="submission" date="2009-08" db="EMBL/GenBank/DDBJ databases">
        <authorList>
            <person name="Weinstock G."/>
            <person name="Sodergren E."/>
            <person name="Clifton S."/>
            <person name="Fulton L."/>
            <person name="Fulton B."/>
            <person name="Courtney L."/>
            <person name="Fronick C."/>
            <person name="Harrison M."/>
            <person name="Strong C."/>
            <person name="Farmer C."/>
            <person name="Delahaunty K."/>
            <person name="Markovic C."/>
            <person name="Hall O."/>
            <person name="Minx P."/>
            <person name="Tomlinson C."/>
            <person name="Mitreva M."/>
            <person name="Nelson J."/>
            <person name="Hou S."/>
            <person name="Wollam A."/>
            <person name="Pepin K.H."/>
            <person name="Johnson M."/>
            <person name="Bhonagiri V."/>
            <person name="Nash W.E."/>
            <person name="Warren W."/>
            <person name="Chinwalla A."/>
            <person name="Mardis E.R."/>
            <person name="Wilson R.K."/>
        </authorList>
    </citation>
    <scope>NUCLEOTIDE SEQUENCE [LARGE SCALE GENOMIC DNA]</scope>
    <source>
        <strain evidence="2 4">L1-82</strain>
    </source>
</reference>
<evidence type="ECO:0000259" key="1">
    <source>
        <dbReference type="Pfam" id="PF13304"/>
    </source>
</evidence>
<dbReference type="Proteomes" id="UP000294398">
    <property type="component" value="Chromosome"/>
</dbReference>
<proteinExistence type="predicted"/>
<keyword evidence="5" id="KW-1185">Reference proteome</keyword>
<dbReference type="Gene3D" id="3.40.50.300">
    <property type="entry name" value="P-loop containing nucleotide triphosphate hydrolases"/>
    <property type="match status" value="1"/>
</dbReference>
<evidence type="ECO:0000313" key="4">
    <source>
        <dbReference type="Proteomes" id="UP000004828"/>
    </source>
</evidence>